<dbReference type="InterPro" id="IPR004027">
    <property type="entry name" value="SEC_C_motif"/>
</dbReference>
<dbReference type="Gene3D" id="3.10.450.50">
    <property type="match status" value="1"/>
</dbReference>
<sequence length="275" mass="31157">MPMPADFTAEQQQRYQALFEQMRKFPTPFDRKTTDYHAKLGLTTADLPLLLALTRDEDYLEAEEPDDFFATLHAAYALGEYRDEAASRAMIEWVLQDIAYGCDESIYEYLDMFAPEGVFHLPFLLEAAQQQHDDDARDVLISAASSVAQQHKEVRDEVVGVLLDMLKPYATQERFYNALLLMSLLPLKPVEHVDFIRKLYAEKAVDMTACGDIEDVEIYLGLRNKRTTPKPDYMLMDMAHEHGGVAELVAGGVKIGRNDPCPCGSGKKYKKCCMP</sequence>
<proteinExistence type="predicted"/>
<evidence type="ECO:0000313" key="1">
    <source>
        <dbReference type="EMBL" id="UOO82003.1"/>
    </source>
</evidence>
<name>A0ABY4DU92_9NEIS</name>
<reference evidence="1 2" key="1">
    <citation type="journal article" date="2022" name="Res Sq">
        <title>Evolution of multicellular longitudinally dividing oral cavity symbionts (Neisseriaceae).</title>
        <authorList>
            <person name="Nyongesa S."/>
            <person name="Weber P."/>
            <person name="Bernet E."/>
            <person name="Pullido F."/>
            <person name="Nieckarz M."/>
            <person name="Delaby M."/>
            <person name="Nieves C."/>
            <person name="Viehboeck T."/>
            <person name="Krause N."/>
            <person name="Rivera-Millot A."/>
            <person name="Nakamura A."/>
            <person name="Vischer N."/>
            <person name="VanNieuwenhze M."/>
            <person name="Brun Y."/>
            <person name="Cava F."/>
            <person name="Bulgheresi S."/>
            <person name="Veyrier F."/>
        </authorList>
    </citation>
    <scope>NUCLEOTIDE SEQUENCE [LARGE SCALE GENOMIC DNA]</scope>
    <source>
        <strain evidence="1 2">CCUG 63373m</strain>
    </source>
</reference>
<organism evidence="1 2">
    <name type="scientific">Uruburuella testudinis</name>
    <dbReference type="NCBI Taxonomy" id="1282863"/>
    <lineage>
        <taxon>Bacteria</taxon>
        <taxon>Pseudomonadati</taxon>
        <taxon>Pseudomonadota</taxon>
        <taxon>Betaproteobacteria</taxon>
        <taxon>Neisseriales</taxon>
        <taxon>Neisseriaceae</taxon>
        <taxon>Uruburuella</taxon>
    </lineage>
</organism>
<dbReference type="SUPFAM" id="SSF103642">
    <property type="entry name" value="Sec-C motif"/>
    <property type="match status" value="1"/>
</dbReference>
<dbReference type="Pfam" id="PF02810">
    <property type="entry name" value="SEC-C"/>
    <property type="match status" value="1"/>
</dbReference>
<dbReference type="Proteomes" id="UP000829817">
    <property type="component" value="Chromosome"/>
</dbReference>
<keyword evidence="2" id="KW-1185">Reference proteome</keyword>
<gene>
    <name evidence="1" type="ORF">LVJ83_00555</name>
</gene>
<accession>A0ABY4DU92</accession>
<protein>
    <submittedName>
        <fullName evidence="1">SEC-C domain-containing protein</fullName>
    </submittedName>
</protein>
<dbReference type="EMBL" id="CP091508">
    <property type="protein sequence ID" value="UOO82003.1"/>
    <property type="molecule type" value="Genomic_DNA"/>
</dbReference>
<dbReference type="RefSeq" id="WP_244785269.1">
    <property type="nucleotide sequence ID" value="NZ_CP091508.1"/>
</dbReference>
<evidence type="ECO:0000313" key="2">
    <source>
        <dbReference type="Proteomes" id="UP000829817"/>
    </source>
</evidence>